<name>A0AAJ3NXK6_ECOLX</name>
<dbReference type="PROSITE" id="PS51679">
    <property type="entry name" value="SAM_MT_C5"/>
    <property type="match status" value="1"/>
</dbReference>
<keyword evidence="2 6" id="KW-0808">Transferase</keyword>
<dbReference type="InterPro" id="IPR029063">
    <property type="entry name" value="SAM-dependent_MTases_sf"/>
</dbReference>
<evidence type="ECO:0000256" key="2">
    <source>
        <dbReference type="ARBA" id="ARBA00022679"/>
    </source>
</evidence>
<keyword evidence="4" id="KW-0680">Restriction system</keyword>
<dbReference type="PANTHER" id="PTHR10629:SF52">
    <property type="entry name" value="DNA (CYTOSINE-5)-METHYLTRANSFERASE 1"/>
    <property type="match status" value="1"/>
</dbReference>
<reference evidence="9 10" key="1">
    <citation type="submission" date="2010-04" db="EMBL/GenBank/DDBJ databases">
        <title>The Genome Sequence of Escherichia coli H605.</title>
        <authorList>
            <consortium name="The Broad Institute Genome Sequencing Platform"/>
            <consortium name="The Broad Institute Genome Sequencing Center for Infectious Disease"/>
            <person name="Feldgarden M."/>
            <person name="Gordon D.M."/>
            <person name="Johnson J.R."/>
            <person name="Johnston B.D."/>
            <person name="Young S."/>
            <person name="Zeng Q."/>
            <person name="Koehrsen M."/>
            <person name="Alvarado L."/>
            <person name="Berlin A.M."/>
            <person name="Borenstein D."/>
            <person name="Chapman S.B."/>
            <person name="Chen Z."/>
            <person name="Engels R."/>
            <person name="Freedman E."/>
            <person name="Gellesch M."/>
            <person name="Goldberg J."/>
            <person name="Griggs A."/>
            <person name="Gujja S."/>
            <person name="Heilman E.R."/>
            <person name="Heiman D.I."/>
            <person name="Hepburn T.A."/>
            <person name="Howarth C."/>
            <person name="Jen D."/>
            <person name="Larson L."/>
            <person name="Mehta T."/>
            <person name="Park D."/>
            <person name="Pearson M."/>
            <person name="Richards J."/>
            <person name="Roberts A."/>
            <person name="Saif S."/>
            <person name="Shea T.D."/>
            <person name="Shenoy N."/>
            <person name="Sisk P."/>
            <person name="Stolte C."/>
            <person name="Sykes S.N."/>
            <person name="Walk T."/>
            <person name="White J."/>
            <person name="Yandava C."/>
            <person name="Haas B."/>
            <person name="Henn M.R."/>
            <person name="Nusbaum C."/>
            <person name="Birren B."/>
        </authorList>
    </citation>
    <scope>NUCLEOTIDE SEQUENCE [LARGE SCALE GENOMIC DNA]</scope>
    <source>
        <strain evidence="9 10">H605</strain>
    </source>
</reference>
<dbReference type="Proteomes" id="UP000243401">
    <property type="component" value="Unassembled WGS sequence"/>
</dbReference>
<accession>A0AAJ3NXK6</accession>
<dbReference type="InterPro" id="IPR031303">
    <property type="entry name" value="C5_meth_CS"/>
</dbReference>
<keyword evidence="1 6" id="KW-0489">Methyltransferase</keyword>
<evidence type="ECO:0000256" key="7">
    <source>
        <dbReference type="RuleBase" id="RU000416"/>
    </source>
</evidence>
<dbReference type="PROSITE" id="PS00094">
    <property type="entry name" value="C5_MTASE_1"/>
    <property type="match status" value="1"/>
</dbReference>
<feature type="active site" evidence="6">
    <location>
        <position position="72"/>
    </location>
</feature>
<protein>
    <recommendedName>
        <fullName evidence="8">Cytosine-specific methyltransferase</fullName>
        <ecNumber evidence="8">2.1.1.37</ecNumber>
    </recommendedName>
</protein>
<sequence length="386" mass="43818">MKSLEIFSGTGGLAKGLELAGFEHQGFVELNKHACNSLRLNFDKEKVFQGDIKNYDFTSLKNIDVVAGGPPCQPFSLGGKHKAHDDTRDMFPYAIKAIEALHPKAFIFENVKGLLRKSFADYFEYIILRLTYPTLSLCDAQDWQLHLNELRKASKGTHQGTTYDVSFKLVNAADYGVPQVRERVIIVGIRSDLNKKWTFPAPTHSQERLLWEQYVTGEYWKEHNISPLKDEPLTERLKKRFGVFPPSEKRWVTVRDALKNVPQPYEPHEIEDHIFKDGARTYPGHTGSYIDQPSKTLKAGAHGVPGGENMIRYENDSVRYFTVYEGKLLQTFPKDFQVTGAWGEAMRQIGNAVPVLLAQRIGQHLHNLLNASLQADIEPLKCANFD</sequence>
<dbReference type="GO" id="GO:0009307">
    <property type="term" value="P:DNA restriction-modification system"/>
    <property type="evidence" value="ECO:0007669"/>
    <property type="project" value="UniProtKB-KW"/>
</dbReference>
<evidence type="ECO:0000256" key="6">
    <source>
        <dbReference type="PROSITE-ProRule" id="PRU01016"/>
    </source>
</evidence>
<dbReference type="AlphaFoldDB" id="A0AAJ3NXK6"/>
<dbReference type="InterPro" id="IPR001525">
    <property type="entry name" value="C5_MeTfrase"/>
</dbReference>
<dbReference type="GO" id="GO:0003886">
    <property type="term" value="F:DNA (cytosine-5-)-methyltransferase activity"/>
    <property type="evidence" value="ECO:0007669"/>
    <property type="project" value="UniProtKB-EC"/>
</dbReference>
<dbReference type="Gene3D" id="3.90.120.10">
    <property type="entry name" value="DNA Methylase, subunit A, domain 2"/>
    <property type="match status" value="1"/>
</dbReference>
<dbReference type="EC" id="2.1.1.37" evidence="8"/>
<gene>
    <name evidence="9" type="ORF">EATG_02160</name>
</gene>
<dbReference type="PANTHER" id="PTHR10629">
    <property type="entry name" value="CYTOSINE-SPECIFIC METHYLTRANSFERASE"/>
    <property type="match status" value="1"/>
</dbReference>
<organism evidence="9 10">
    <name type="scientific">Escherichia coli H605</name>
    <dbReference type="NCBI Taxonomy" id="656410"/>
    <lineage>
        <taxon>Bacteria</taxon>
        <taxon>Pseudomonadati</taxon>
        <taxon>Pseudomonadota</taxon>
        <taxon>Gammaproteobacteria</taxon>
        <taxon>Enterobacterales</taxon>
        <taxon>Enterobacteriaceae</taxon>
        <taxon>Escherichia</taxon>
    </lineage>
</organism>
<comment type="similarity">
    <text evidence="6 7">Belongs to the class I-like SAM-binding methyltransferase superfamily. C5-methyltransferase family.</text>
</comment>
<comment type="caution">
    <text evidence="9">The sequence shown here is derived from an EMBL/GenBank/DDBJ whole genome shotgun (WGS) entry which is preliminary data.</text>
</comment>
<dbReference type="GO" id="GO:0032259">
    <property type="term" value="P:methylation"/>
    <property type="evidence" value="ECO:0007669"/>
    <property type="project" value="UniProtKB-KW"/>
</dbReference>
<dbReference type="GO" id="GO:0044027">
    <property type="term" value="P:negative regulation of gene expression via chromosomal CpG island methylation"/>
    <property type="evidence" value="ECO:0007669"/>
    <property type="project" value="TreeGrafter"/>
</dbReference>
<comment type="catalytic activity">
    <reaction evidence="5 8">
        <text>a 2'-deoxycytidine in DNA + S-adenosyl-L-methionine = a 5-methyl-2'-deoxycytidine in DNA + S-adenosyl-L-homocysteine + H(+)</text>
        <dbReference type="Rhea" id="RHEA:13681"/>
        <dbReference type="Rhea" id="RHEA-COMP:11369"/>
        <dbReference type="Rhea" id="RHEA-COMP:11370"/>
        <dbReference type="ChEBI" id="CHEBI:15378"/>
        <dbReference type="ChEBI" id="CHEBI:57856"/>
        <dbReference type="ChEBI" id="CHEBI:59789"/>
        <dbReference type="ChEBI" id="CHEBI:85452"/>
        <dbReference type="ChEBI" id="CHEBI:85454"/>
        <dbReference type="EC" id="2.1.1.37"/>
    </reaction>
</comment>
<dbReference type="InterPro" id="IPR018117">
    <property type="entry name" value="C5_DNA_meth_AS"/>
</dbReference>
<dbReference type="Pfam" id="PF00145">
    <property type="entry name" value="DNA_methylase"/>
    <property type="match status" value="2"/>
</dbReference>
<keyword evidence="3 6" id="KW-0949">S-adenosyl-L-methionine</keyword>
<evidence type="ECO:0000256" key="4">
    <source>
        <dbReference type="ARBA" id="ARBA00022747"/>
    </source>
</evidence>
<dbReference type="GO" id="GO:0003677">
    <property type="term" value="F:DNA binding"/>
    <property type="evidence" value="ECO:0007669"/>
    <property type="project" value="TreeGrafter"/>
</dbReference>
<proteinExistence type="inferred from homology"/>
<dbReference type="InterPro" id="IPR050390">
    <property type="entry name" value="C5-Methyltransferase"/>
</dbReference>
<dbReference type="PRINTS" id="PR00105">
    <property type="entry name" value="C5METTRFRASE"/>
</dbReference>
<evidence type="ECO:0000256" key="3">
    <source>
        <dbReference type="ARBA" id="ARBA00022691"/>
    </source>
</evidence>
<dbReference type="SUPFAM" id="SSF53335">
    <property type="entry name" value="S-adenosyl-L-methionine-dependent methyltransferases"/>
    <property type="match status" value="1"/>
</dbReference>
<dbReference type="GeneID" id="86861476"/>
<evidence type="ECO:0000256" key="8">
    <source>
        <dbReference type="RuleBase" id="RU000417"/>
    </source>
</evidence>
<dbReference type="RefSeq" id="WP_021551513.1">
    <property type="nucleotide sequence ID" value="NZ_ADJX01000008.1"/>
</dbReference>
<evidence type="ECO:0000256" key="1">
    <source>
        <dbReference type="ARBA" id="ARBA00022603"/>
    </source>
</evidence>
<dbReference type="EMBL" id="ADJX01000008">
    <property type="protein sequence ID" value="OSL47073.1"/>
    <property type="molecule type" value="Genomic_DNA"/>
</dbReference>
<evidence type="ECO:0000313" key="9">
    <source>
        <dbReference type="EMBL" id="OSL47073.1"/>
    </source>
</evidence>
<dbReference type="PROSITE" id="PS00095">
    <property type="entry name" value="C5_MTASE_2"/>
    <property type="match status" value="1"/>
</dbReference>
<evidence type="ECO:0000313" key="10">
    <source>
        <dbReference type="Proteomes" id="UP000243401"/>
    </source>
</evidence>
<evidence type="ECO:0000256" key="5">
    <source>
        <dbReference type="ARBA" id="ARBA00047422"/>
    </source>
</evidence>
<dbReference type="NCBIfam" id="TIGR00675">
    <property type="entry name" value="dcm"/>
    <property type="match status" value="1"/>
</dbReference>
<dbReference type="Gene3D" id="3.40.50.150">
    <property type="entry name" value="Vaccinia Virus protein VP39"/>
    <property type="match status" value="1"/>
</dbReference>